<evidence type="ECO:0000313" key="2">
    <source>
        <dbReference type="EMBL" id="KAF6033077.1"/>
    </source>
</evidence>
<name>A0A7J7K4D4_BUGNE</name>
<dbReference type="Pfam" id="PF15891">
    <property type="entry name" value="Nuc_deoxyri_tr2"/>
    <property type="match status" value="1"/>
</dbReference>
<protein>
    <submittedName>
        <fullName evidence="2">Uncharacterized protein</fullName>
    </submittedName>
</protein>
<keyword evidence="1" id="KW-1133">Transmembrane helix</keyword>
<keyword evidence="1" id="KW-0472">Membrane</keyword>
<dbReference type="PANTHER" id="PTHR36300">
    <property type="entry name" value="RAW, ISOFORM A"/>
    <property type="match status" value="1"/>
</dbReference>
<dbReference type="Gene3D" id="3.40.50.450">
    <property type="match status" value="1"/>
</dbReference>
<dbReference type="Proteomes" id="UP000593567">
    <property type="component" value="Unassembled WGS sequence"/>
</dbReference>
<evidence type="ECO:0000256" key="1">
    <source>
        <dbReference type="SAM" id="Phobius"/>
    </source>
</evidence>
<sequence>MKALQLTANTKVRKVIQLSTALSGSPLVPRRHSGKLLKKRKPTIRLMKISDNTLQGKKMEDRTLYQKYDVFLGGSCGGRKSPTTWRKDVAIPLLTENEITFFNPQVETWTQDLIYKENKAKENSDWLLFMLETNTRGIVSLVEVAYLVGSGRSVLFILQKEREEGKICIKEDEVSKLERDDIVTAQQTLNTLIRQHDTCQYFSVLEKGLNHLIDGLKSNTTSLLQNNGSNSYSGKGERKPVNDFIHKLSSMFNRTHKHTDENGKKKRPQNLRITPYPRFSIGVIAPDNLCNMQQRLDTLRINKDSVYIAQGTGSTVIDQLMQCSIVLVVIPSTALACATMCKAAYLLSRHPRMMMCVQDLVSSTVDNGNTTLTSSAVDDFNRARAYLRDMANTHQIPVHTSVDDLFNSTSLVTQKTKSRHCSLISGLN</sequence>
<comment type="caution">
    <text evidence="2">The sequence shown here is derived from an EMBL/GenBank/DDBJ whole genome shotgun (WGS) entry which is preliminary data.</text>
</comment>
<dbReference type="PANTHER" id="PTHR36300:SF1">
    <property type="entry name" value="RAW, ISOFORM A"/>
    <property type="match status" value="1"/>
</dbReference>
<keyword evidence="1" id="KW-0812">Transmembrane</keyword>
<feature type="transmembrane region" description="Helical" evidence="1">
    <location>
        <begin position="325"/>
        <end position="345"/>
    </location>
</feature>
<evidence type="ECO:0000313" key="3">
    <source>
        <dbReference type="Proteomes" id="UP000593567"/>
    </source>
</evidence>
<organism evidence="2 3">
    <name type="scientific">Bugula neritina</name>
    <name type="common">Brown bryozoan</name>
    <name type="synonym">Sertularia neritina</name>
    <dbReference type="NCBI Taxonomy" id="10212"/>
    <lineage>
        <taxon>Eukaryota</taxon>
        <taxon>Metazoa</taxon>
        <taxon>Spiralia</taxon>
        <taxon>Lophotrochozoa</taxon>
        <taxon>Bryozoa</taxon>
        <taxon>Gymnolaemata</taxon>
        <taxon>Cheilostomatida</taxon>
        <taxon>Flustrina</taxon>
        <taxon>Buguloidea</taxon>
        <taxon>Bugulidae</taxon>
        <taxon>Bugula</taxon>
    </lineage>
</organism>
<dbReference type="AlphaFoldDB" id="A0A7J7K4D4"/>
<dbReference type="EMBL" id="VXIV02001458">
    <property type="protein sequence ID" value="KAF6033077.1"/>
    <property type="molecule type" value="Genomic_DNA"/>
</dbReference>
<keyword evidence="3" id="KW-1185">Reference proteome</keyword>
<dbReference type="GO" id="GO:0005886">
    <property type="term" value="C:plasma membrane"/>
    <property type="evidence" value="ECO:0007669"/>
    <property type="project" value="TreeGrafter"/>
</dbReference>
<proteinExistence type="predicted"/>
<reference evidence="2" key="1">
    <citation type="submission" date="2020-06" db="EMBL/GenBank/DDBJ databases">
        <title>Draft genome of Bugula neritina, a colonial animal packing powerful symbionts and potential medicines.</title>
        <authorList>
            <person name="Rayko M."/>
        </authorList>
    </citation>
    <scope>NUCLEOTIDE SEQUENCE [LARGE SCALE GENOMIC DNA]</scope>
    <source>
        <strain evidence="2">Kwan_BN1</strain>
    </source>
</reference>
<dbReference type="OrthoDB" id="6493944at2759"/>
<accession>A0A7J7K4D4</accession>
<dbReference type="InterPro" id="IPR039470">
    <property type="entry name" value="Nuc_deoxyri_tr2"/>
</dbReference>
<gene>
    <name evidence="2" type="ORF">EB796_008658</name>
</gene>